<dbReference type="Pfam" id="PF23603">
    <property type="entry name" value="Ubiquitin_TPR1"/>
    <property type="match status" value="1"/>
</dbReference>
<proteinExistence type="inferred from homology"/>
<dbReference type="Gene3D" id="1.10.10.60">
    <property type="entry name" value="Homeodomain-like"/>
    <property type="match status" value="1"/>
</dbReference>
<evidence type="ECO:0000313" key="14">
    <source>
        <dbReference type="EMBL" id="KAG6496924.1"/>
    </source>
</evidence>
<dbReference type="Gene3D" id="1.10.246.220">
    <property type="match status" value="1"/>
</dbReference>
<feature type="compositionally biased region" description="Polar residues" evidence="9">
    <location>
        <begin position="176"/>
        <end position="192"/>
    </location>
</feature>
<dbReference type="PANTHER" id="PTHR21717:SF70">
    <property type="entry name" value="TELOMERE REPEAT-BINDING PROTEIN 2-RELATED"/>
    <property type="match status" value="1"/>
</dbReference>
<dbReference type="InterPro" id="IPR000626">
    <property type="entry name" value="Ubiquitin-like_dom"/>
</dbReference>
<keyword evidence="5 8" id="KW-0371">Homeobox</keyword>
<comment type="similarity">
    <text evidence="2">Belongs to the TALE/BELL homeobox family.</text>
</comment>
<dbReference type="InterPro" id="IPR009057">
    <property type="entry name" value="Homeodomain-like_sf"/>
</dbReference>
<feature type="domain" description="Homeobox" evidence="11">
    <location>
        <begin position="87"/>
        <end position="150"/>
    </location>
</feature>
<dbReference type="SMART" id="SM00717">
    <property type="entry name" value="SANT"/>
    <property type="match status" value="1"/>
</dbReference>
<keyword evidence="15" id="KW-1185">Reference proteome</keyword>
<dbReference type="PROSITE" id="PS51294">
    <property type="entry name" value="HTH_MYB"/>
    <property type="match status" value="1"/>
</dbReference>
<evidence type="ECO:0000256" key="6">
    <source>
        <dbReference type="ARBA" id="ARBA00023163"/>
    </source>
</evidence>
<feature type="region of interest" description="Disordered" evidence="9">
    <location>
        <begin position="161"/>
        <end position="207"/>
    </location>
</feature>
<evidence type="ECO:0000256" key="2">
    <source>
        <dbReference type="ARBA" id="ARBA00006454"/>
    </source>
</evidence>
<dbReference type="GO" id="GO:0005634">
    <property type="term" value="C:nucleus"/>
    <property type="evidence" value="ECO:0007669"/>
    <property type="project" value="UniProtKB-SubCell"/>
</dbReference>
<dbReference type="GO" id="GO:0006355">
    <property type="term" value="P:regulation of DNA-templated transcription"/>
    <property type="evidence" value="ECO:0007669"/>
    <property type="project" value="InterPro"/>
</dbReference>
<evidence type="ECO:0000256" key="1">
    <source>
        <dbReference type="ARBA" id="ARBA00004123"/>
    </source>
</evidence>
<dbReference type="SUPFAM" id="SSF54236">
    <property type="entry name" value="Ubiquitin-like"/>
    <property type="match status" value="1"/>
</dbReference>
<comment type="subcellular location">
    <subcellularLocation>
        <location evidence="1 8">Nucleus</location>
    </subcellularLocation>
</comment>
<evidence type="ECO:0000256" key="8">
    <source>
        <dbReference type="PROSITE-ProRule" id="PRU00108"/>
    </source>
</evidence>
<dbReference type="EMBL" id="JACMSC010000012">
    <property type="protein sequence ID" value="KAG6496924.1"/>
    <property type="molecule type" value="Genomic_DNA"/>
</dbReference>
<dbReference type="AlphaFoldDB" id="A0A8J5G6T2"/>
<dbReference type="SMART" id="SM00389">
    <property type="entry name" value="HOX"/>
    <property type="match status" value="1"/>
</dbReference>
<evidence type="ECO:0000256" key="9">
    <source>
        <dbReference type="SAM" id="MobiDB-lite"/>
    </source>
</evidence>
<dbReference type="InterPro" id="IPR057625">
    <property type="entry name" value="TPR1-6-like_ubiquitin"/>
</dbReference>
<feature type="domain" description="Ubiquitin-like" evidence="10">
    <location>
        <begin position="602"/>
        <end position="672"/>
    </location>
</feature>
<dbReference type="InterPro" id="IPR031105">
    <property type="entry name" value="TRP_plant"/>
</dbReference>
<evidence type="ECO:0000313" key="15">
    <source>
        <dbReference type="Proteomes" id="UP000734854"/>
    </source>
</evidence>
<evidence type="ECO:0000256" key="7">
    <source>
        <dbReference type="ARBA" id="ARBA00023242"/>
    </source>
</evidence>
<sequence length="898" mass="98774">MQAVVTSFEAVAGLSNAAPYASMALEAMTKHFSGLGSIISGQLRPTTDGLGNEGVNREPTASSSLLNRSCCFHGPPAAEAVATFAQPHFWRPQRGLPERAVAVLRAWLFEHFLHPYPTDVDKQNLAKQTGLTRNQVSNWFINARVRLWKPMVEEVHALEMREKSKMSGNGDRGQPPQIQTASSRSRTDQYPSTHIREPPPLESAGPCRSGVSLTLGLHRSVGIHFSDSLHGPEECSCCCLLRKQWMDCRSSGYQAPVVPHCPRSARGKRSARKKAGNHQMSAIDLLANLASKLLSERENLPRPCFNDRASSPVGVDMTVELERIGRQKSLKSEAYDQLSCNEDEHCPENFNKRKKTNDLSNHSKALQATPLGPAALFAKSEILCEDAISEESKFVGENCKIVHGFDAIQKCGTKMLDSTTVESHELNAVRSRTPFQAEEKMERDLHMSCAINPINLNGNNAVLVSSDNSSEVPFGKDKIHHKVCFSKQEDDMRSSPDKDSENSSECTPSVITNVGGKTDLPGKRMDYTRQRTQMCSFVKRKFFEYYSASTSDGGIFCEANDTWSSTKAIKSCNSSPNYHGANDAWSSTKVIKSRNSSPDYHVKLRIKSFEVPELVVEIPETTTVGSLKRTVLEAVNTILGGGLQLGVLLQGKRVTDDSKTLHQVGISHSDKLDGLCFTLEPNTKHVPEKLTCPRDPHLLSLGCATGSPDGSPPAAPSATDQLGSDATQKCVKSCRENDHDSVLSSTNASSPENQISSSLVLVAAPPPPVNAEALAMVPHRSKPKSKSCQVAQRRVRRPFSVAEVEALVQAVEKLGTGRWRDVKLCSFENEKHRTYVDLKDKWKTLVHTARISPQQRRGEPVPQGLLDRVLLAHAYWSQQQSKLQVKSLHATETLLLLP</sequence>
<organism evidence="14 15">
    <name type="scientific">Zingiber officinale</name>
    <name type="common">Ginger</name>
    <name type="synonym">Amomum zingiber</name>
    <dbReference type="NCBI Taxonomy" id="94328"/>
    <lineage>
        <taxon>Eukaryota</taxon>
        <taxon>Viridiplantae</taxon>
        <taxon>Streptophyta</taxon>
        <taxon>Embryophyta</taxon>
        <taxon>Tracheophyta</taxon>
        <taxon>Spermatophyta</taxon>
        <taxon>Magnoliopsida</taxon>
        <taxon>Liliopsida</taxon>
        <taxon>Zingiberales</taxon>
        <taxon>Zingiberaceae</taxon>
        <taxon>Zingiber</taxon>
    </lineage>
</organism>
<evidence type="ECO:0000259" key="10">
    <source>
        <dbReference type="PROSITE" id="PS50053"/>
    </source>
</evidence>
<dbReference type="FunFam" id="1.10.10.60:FF:000117">
    <property type="entry name" value="BEL1-like homeodomain protein 9"/>
    <property type="match status" value="1"/>
</dbReference>
<dbReference type="PANTHER" id="PTHR21717">
    <property type="entry name" value="TELOMERIC REPEAT BINDING PROTEIN"/>
    <property type="match status" value="1"/>
</dbReference>
<evidence type="ECO:0000259" key="11">
    <source>
        <dbReference type="PROSITE" id="PS50071"/>
    </source>
</evidence>
<keyword evidence="6" id="KW-0804">Transcription</keyword>
<feature type="domain" description="Myb-like" evidence="12">
    <location>
        <begin position="791"/>
        <end position="846"/>
    </location>
</feature>
<dbReference type="PROSITE" id="PS50071">
    <property type="entry name" value="HOMEOBOX_2"/>
    <property type="match status" value="1"/>
</dbReference>
<evidence type="ECO:0000256" key="3">
    <source>
        <dbReference type="ARBA" id="ARBA00023015"/>
    </source>
</evidence>
<comment type="caution">
    <text evidence="14">The sequence shown here is derived from an EMBL/GenBank/DDBJ whole genome shotgun (WGS) entry which is preliminary data.</text>
</comment>
<feature type="region of interest" description="Disordered" evidence="9">
    <location>
        <begin position="703"/>
        <end position="722"/>
    </location>
</feature>
<evidence type="ECO:0000259" key="13">
    <source>
        <dbReference type="PROSITE" id="PS51294"/>
    </source>
</evidence>
<feature type="region of interest" description="Disordered" evidence="9">
    <location>
        <begin position="486"/>
        <end position="524"/>
    </location>
</feature>
<feature type="compositionally biased region" description="Polar residues" evidence="9">
    <location>
        <begin position="503"/>
        <end position="512"/>
    </location>
</feature>
<dbReference type="InterPro" id="IPR008422">
    <property type="entry name" value="KN_HD"/>
</dbReference>
<dbReference type="PROSITE" id="PS50053">
    <property type="entry name" value="UBIQUITIN_2"/>
    <property type="match status" value="1"/>
</dbReference>
<feature type="domain" description="HTH myb-type" evidence="13">
    <location>
        <begin position="791"/>
        <end position="850"/>
    </location>
</feature>
<feature type="compositionally biased region" description="Basic and acidic residues" evidence="9">
    <location>
        <begin position="487"/>
        <end position="501"/>
    </location>
</feature>
<dbReference type="InterPro" id="IPR001356">
    <property type="entry name" value="HD"/>
</dbReference>
<dbReference type="GO" id="GO:0042162">
    <property type="term" value="F:telomeric DNA binding"/>
    <property type="evidence" value="ECO:0007669"/>
    <property type="project" value="UniProtKB-ARBA"/>
</dbReference>
<gene>
    <name evidence="14" type="ORF">ZIOFF_044803</name>
</gene>
<protein>
    <submittedName>
        <fullName evidence="14">Uncharacterized protein</fullName>
    </submittedName>
</protein>
<reference evidence="14 15" key="1">
    <citation type="submission" date="2020-08" db="EMBL/GenBank/DDBJ databases">
        <title>Plant Genome Project.</title>
        <authorList>
            <person name="Zhang R.-G."/>
        </authorList>
    </citation>
    <scope>NUCLEOTIDE SEQUENCE [LARGE SCALE GENOMIC DNA]</scope>
    <source>
        <tissue evidence="14">Rhizome</tissue>
    </source>
</reference>
<accession>A0A8J5G6T2</accession>
<dbReference type="InterPro" id="IPR029071">
    <property type="entry name" value="Ubiquitin-like_domsf"/>
</dbReference>
<dbReference type="Pfam" id="PF05920">
    <property type="entry name" value="Homeobox_KN"/>
    <property type="match status" value="1"/>
</dbReference>
<dbReference type="CDD" id="cd11660">
    <property type="entry name" value="SANT_TRF"/>
    <property type="match status" value="1"/>
</dbReference>
<dbReference type="PROSITE" id="PS50090">
    <property type="entry name" value="MYB_LIKE"/>
    <property type="match status" value="1"/>
</dbReference>
<keyword evidence="4 8" id="KW-0238">DNA-binding</keyword>
<dbReference type="CDD" id="cd00086">
    <property type="entry name" value="homeodomain"/>
    <property type="match status" value="1"/>
</dbReference>
<dbReference type="Pfam" id="PF07526">
    <property type="entry name" value="POX"/>
    <property type="match status" value="1"/>
</dbReference>
<evidence type="ECO:0000256" key="5">
    <source>
        <dbReference type="ARBA" id="ARBA00023155"/>
    </source>
</evidence>
<keyword evidence="7 8" id="KW-0539">Nucleus</keyword>
<keyword evidence="3" id="KW-0805">Transcription regulation</keyword>
<dbReference type="InterPro" id="IPR017930">
    <property type="entry name" value="Myb_dom"/>
</dbReference>
<dbReference type="InterPro" id="IPR006563">
    <property type="entry name" value="POX_dom"/>
</dbReference>
<feature type="DNA-binding region" description="Homeobox" evidence="8">
    <location>
        <begin position="89"/>
        <end position="151"/>
    </location>
</feature>
<name>A0A8J5G6T2_ZINOF</name>
<evidence type="ECO:0000259" key="12">
    <source>
        <dbReference type="PROSITE" id="PS50090"/>
    </source>
</evidence>
<dbReference type="SUPFAM" id="SSF46689">
    <property type="entry name" value="Homeodomain-like"/>
    <property type="match status" value="2"/>
</dbReference>
<dbReference type="InterPro" id="IPR001005">
    <property type="entry name" value="SANT/Myb"/>
</dbReference>
<dbReference type="Proteomes" id="UP000734854">
    <property type="component" value="Unassembled WGS sequence"/>
</dbReference>
<evidence type="ECO:0000256" key="4">
    <source>
        <dbReference type="ARBA" id="ARBA00023125"/>
    </source>
</evidence>